<dbReference type="InterPro" id="IPR050259">
    <property type="entry name" value="SDR"/>
</dbReference>
<dbReference type="Gene3D" id="3.40.50.720">
    <property type="entry name" value="NAD(P)-binding Rossmann-like Domain"/>
    <property type="match status" value="1"/>
</dbReference>
<dbReference type="InterPro" id="IPR036291">
    <property type="entry name" value="NAD(P)-bd_dom_sf"/>
</dbReference>
<evidence type="ECO:0000313" key="3">
    <source>
        <dbReference type="Proteomes" id="UP001175097"/>
    </source>
</evidence>
<reference evidence="2" key="1">
    <citation type="submission" date="2023-03" db="EMBL/GenBank/DDBJ databases">
        <title>MT1 and MT2 Draft Genomes of Novel Species.</title>
        <authorList>
            <person name="Venkateswaran K."/>
        </authorList>
    </citation>
    <scope>NUCLEOTIDE SEQUENCE</scope>
    <source>
        <strain evidence="2">F6_3S_P_2</strain>
    </source>
</reference>
<evidence type="ECO:0000313" key="2">
    <source>
        <dbReference type="EMBL" id="MDN4607401.1"/>
    </source>
</evidence>
<evidence type="ECO:0000256" key="1">
    <source>
        <dbReference type="ARBA" id="ARBA00006484"/>
    </source>
</evidence>
<keyword evidence="3" id="KW-1185">Reference proteome</keyword>
<comment type="similarity">
    <text evidence="1">Belongs to the short-chain dehydrogenases/reductases (SDR) family.</text>
</comment>
<protein>
    <submittedName>
        <fullName evidence="2">SDR family oxidoreductase</fullName>
    </submittedName>
</protein>
<name>A0ABT8JQG5_9BACL</name>
<organism evidence="2 3">
    <name type="scientific">Sporosarcina highlanderae</name>
    <dbReference type="NCBI Taxonomy" id="3035916"/>
    <lineage>
        <taxon>Bacteria</taxon>
        <taxon>Bacillati</taxon>
        <taxon>Bacillota</taxon>
        <taxon>Bacilli</taxon>
        <taxon>Bacillales</taxon>
        <taxon>Caryophanaceae</taxon>
        <taxon>Sporosarcina</taxon>
    </lineage>
</organism>
<dbReference type="InterPro" id="IPR002347">
    <property type="entry name" value="SDR_fam"/>
</dbReference>
<dbReference type="PRINTS" id="PR00081">
    <property type="entry name" value="GDHRDH"/>
</dbReference>
<sequence length="242" mass="26421">MKRFAVILGASGGIGEAISRKLAADGWSLYLHFNKNNGRVSLLQKELSALYPNGEFHIVQSDFSKQEGAEILAAQVGHVQAVIVASGQSMLKLLTDTTGQDMDALWRVHLQNPALFISYISSQLRSHPVSYIVFIGSIWGNTGAANEVMYSAVKGAQHAFVKAYAKEAAYTGTRVNAIAPGWIETQMNNELSDEDRQMVIHQIPLQKTGLPEEVADFASFLISGKADYMTGEIVNLNGGWYI</sequence>
<proteinExistence type="inferred from homology"/>
<dbReference type="PANTHER" id="PTHR42879">
    <property type="entry name" value="3-OXOACYL-(ACYL-CARRIER-PROTEIN) REDUCTASE"/>
    <property type="match status" value="1"/>
</dbReference>
<dbReference type="RefSeq" id="WP_301242947.1">
    <property type="nucleotide sequence ID" value="NZ_JAROCC010000005.1"/>
</dbReference>
<dbReference type="EMBL" id="JAROCC010000005">
    <property type="protein sequence ID" value="MDN4607401.1"/>
    <property type="molecule type" value="Genomic_DNA"/>
</dbReference>
<comment type="caution">
    <text evidence="2">The sequence shown here is derived from an EMBL/GenBank/DDBJ whole genome shotgun (WGS) entry which is preliminary data.</text>
</comment>
<accession>A0ABT8JQG5</accession>
<dbReference type="CDD" id="cd05233">
    <property type="entry name" value="SDR_c"/>
    <property type="match status" value="1"/>
</dbReference>
<dbReference type="Pfam" id="PF13561">
    <property type="entry name" value="adh_short_C2"/>
    <property type="match status" value="1"/>
</dbReference>
<dbReference type="SUPFAM" id="SSF51735">
    <property type="entry name" value="NAD(P)-binding Rossmann-fold domains"/>
    <property type="match status" value="1"/>
</dbReference>
<dbReference type="NCBIfam" id="NF047420">
    <property type="entry name" value="EF_P_mod_YmfI"/>
    <property type="match status" value="1"/>
</dbReference>
<dbReference type="Proteomes" id="UP001175097">
    <property type="component" value="Unassembled WGS sequence"/>
</dbReference>
<dbReference type="PANTHER" id="PTHR42879:SF2">
    <property type="entry name" value="3-OXOACYL-[ACYL-CARRIER-PROTEIN] REDUCTASE FABG"/>
    <property type="match status" value="1"/>
</dbReference>
<gene>
    <name evidence="2" type="ORF">P5G49_07875</name>
</gene>